<organism evidence="2 3">
    <name type="scientific">Streptomyces kaempferi</name>
    <dbReference type="NCBI Taxonomy" id="333725"/>
    <lineage>
        <taxon>Bacteria</taxon>
        <taxon>Bacillati</taxon>
        <taxon>Actinomycetota</taxon>
        <taxon>Actinomycetes</taxon>
        <taxon>Kitasatosporales</taxon>
        <taxon>Streptomycetaceae</taxon>
        <taxon>Streptomyces</taxon>
    </lineage>
</organism>
<evidence type="ECO:0000313" key="3">
    <source>
        <dbReference type="Proteomes" id="UP001597058"/>
    </source>
</evidence>
<keyword evidence="3" id="KW-1185">Reference proteome</keyword>
<evidence type="ECO:0000256" key="1">
    <source>
        <dbReference type="SAM" id="MobiDB-lite"/>
    </source>
</evidence>
<evidence type="ECO:0000313" key="2">
    <source>
        <dbReference type="EMBL" id="MFD1311707.1"/>
    </source>
</evidence>
<proteinExistence type="predicted"/>
<protein>
    <submittedName>
        <fullName evidence="2">Uncharacterized protein</fullName>
    </submittedName>
</protein>
<comment type="caution">
    <text evidence="2">The sequence shown here is derived from an EMBL/GenBank/DDBJ whole genome shotgun (WGS) entry which is preliminary data.</text>
</comment>
<dbReference type="Proteomes" id="UP001597058">
    <property type="component" value="Unassembled WGS sequence"/>
</dbReference>
<dbReference type="RefSeq" id="WP_381242887.1">
    <property type="nucleotide sequence ID" value="NZ_JBHSKH010000143.1"/>
</dbReference>
<reference evidence="3" key="1">
    <citation type="journal article" date="2019" name="Int. J. Syst. Evol. Microbiol.">
        <title>The Global Catalogue of Microorganisms (GCM) 10K type strain sequencing project: providing services to taxonomists for standard genome sequencing and annotation.</title>
        <authorList>
            <consortium name="The Broad Institute Genomics Platform"/>
            <consortium name="The Broad Institute Genome Sequencing Center for Infectious Disease"/>
            <person name="Wu L."/>
            <person name="Ma J."/>
        </authorList>
    </citation>
    <scope>NUCLEOTIDE SEQUENCE [LARGE SCALE GENOMIC DNA]</scope>
    <source>
        <strain evidence="3">CGMCC 4.7020</strain>
    </source>
</reference>
<name>A0ABW3XQZ7_9ACTN</name>
<sequence>MNRPTWTGLADDFFGRLALSPDTGTLAALFDEYAQTQGELPRQQPPLCASPYSPRERR</sequence>
<gene>
    <name evidence="2" type="ORF">ACFQ5X_38635</name>
</gene>
<feature type="region of interest" description="Disordered" evidence="1">
    <location>
        <begin position="37"/>
        <end position="58"/>
    </location>
</feature>
<dbReference type="EMBL" id="JBHTMM010000088">
    <property type="protein sequence ID" value="MFD1311707.1"/>
    <property type="molecule type" value="Genomic_DNA"/>
</dbReference>
<accession>A0ABW3XQZ7</accession>